<dbReference type="SUPFAM" id="SSF51735">
    <property type="entry name" value="NAD(P)-binding Rossmann-fold domains"/>
    <property type="match status" value="1"/>
</dbReference>
<dbReference type="PRINTS" id="PR00080">
    <property type="entry name" value="SDRFAMILY"/>
</dbReference>
<proteinExistence type="inferred from homology"/>
<dbReference type="Gene3D" id="3.40.50.720">
    <property type="entry name" value="NAD(P)-binding Rossmann-like Domain"/>
    <property type="match status" value="1"/>
</dbReference>
<dbReference type="InterPro" id="IPR002347">
    <property type="entry name" value="SDR_fam"/>
</dbReference>
<comment type="similarity">
    <text evidence="1">Belongs to the short-chain dehydrogenases/reductases (SDR) family.</text>
</comment>
<evidence type="ECO:0000313" key="3">
    <source>
        <dbReference type="EMBL" id="GAA4803736.1"/>
    </source>
</evidence>
<name>A0ABP9C6S4_9ACTN</name>
<dbReference type="PRINTS" id="PR00081">
    <property type="entry name" value="GDHRDH"/>
</dbReference>
<dbReference type="InterPro" id="IPR036291">
    <property type="entry name" value="NAD(P)-bd_dom_sf"/>
</dbReference>
<dbReference type="InterPro" id="IPR020904">
    <property type="entry name" value="Sc_DH/Rdtase_CS"/>
</dbReference>
<organism evidence="3 4">
    <name type="scientific">Tomitella cavernea</name>
    <dbReference type="NCBI Taxonomy" id="1387982"/>
    <lineage>
        <taxon>Bacteria</taxon>
        <taxon>Bacillati</taxon>
        <taxon>Actinomycetota</taxon>
        <taxon>Actinomycetes</taxon>
        <taxon>Mycobacteriales</taxon>
        <taxon>Tomitella</taxon>
    </lineage>
</organism>
<evidence type="ECO:0000313" key="4">
    <source>
        <dbReference type="Proteomes" id="UP001500839"/>
    </source>
</evidence>
<keyword evidence="4" id="KW-1185">Reference proteome</keyword>
<dbReference type="Pfam" id="PF13561">
    <property type="entry name" value="adh_short_C2"/>
    <property type="match status" value="1"/>
</dbReference>
<dbReference type="RefSeq" id="WP_200173240.1">
    <property type="nucleotide sequence ID" value="NZ_BAABKQ010000001.1"/>
</dbReference>
<comment type="caution">
    <text evidence="3">The sequence shown here is derived from an EMBL/GenBank/DDBJ whole genome shotgun (WGS) entry which is preliminary data.</text>
</comment>
<dbReference type="Proteomes" id="UP001500839">
    <property type="component" value="Unassembled WGS sequence"/>
</dbReference>
<dbReference type="PANTHER" id="PTHR42760:SF40">
    <property type="entry name" value="3-OXOACYL-[ACYL-CARRIER-PROTEIN] REDUCTASE, CHLOROPLASTIC"/>
    <property type="match status" value="1"/>
</dbReference>
<dbReference type="PROSITE" id="PS00061">
    <property type="entry name" value="ADH_SHORT"/>
    <property type="match status" value="1"/>
</dbReference>
<dbReference type="InterPro" id="IPR057326">
    <property type="entry name" value="KR_dom"/>
</dbReference>
<dbReference type="SMART" id="SM00822">
    <property type="entry name" value="PKS_KR"/>
    <property type="match status" value="1"/>
</dbReference>
<sequence>MGTGPGALTDAVAVVTGAGRMRSIGRAVALELARAGCHVVVTGSEGGAAPRTDEERAAHWRGAASVADEVRALGRRATACAVDVGDESSVDALWDTVFDRHGRVDVLVNNAAAPRGADRVALTDLDPAVFDRVMQTNVRGTFLMSRRCAQRMVEQGDGGAIINISSIAGKLGSPQAAAYAASKAAVQSLTVSAARELAADRVRVNALCPGIVATGRLNGASDADWQRSIAAMVPLGTAGQPQDIAWAAAYLAGEQGRWITGQAWNIDGGQLTVR</sequence>
<feature type="domain" description="Ketoreductase" evidence="2">
    <location>
        <begin position="11"/>
        <end position="205"/>
    </location>
</feature>
<evidence type="ECO:0000259" key="2">
    <source>
        <dbReference type="SMART" id="SM00822"/>
    </source>
</evidence>
<gene>
    <name evidence="3" type="primary">fabG_1</name>
    <name evidence="3" type="ORF">GCM10023353_02580</name>
</gene>
<dbReference type="PANTHER" id="PTHR42760">
    <property type="entry name" value="SHORT-CHAIN DEHYDROGENASES/REDUCTASES FAMILY MEMBER"/>
    <property type="match status" value="1"/>
</dbReference>
<accession>A0ABP9C6S4</accession>
<evidence type="ECO:0000256" key="1">
    <source>
        <dbReference type="ARBA" id="ARBA00006484"/>
    </source>
</evidence>
<protein>
    <submittedName>
        <fullName evidence="3">3-oxoacyl-[acyl-carrier-protein] reductase</fullName>
    </submittedName>
</protein>
<reference evidence="4" key="1">
    <citation type="journal article" date="2019" name="Int. J. Syst. Evol. Microbiol.">
        <title>The Global Catalogue of Microorganisms (GCM) 10K type strain sequencing project: providing services to taxonomists for standard genome sequencing and annotation.</title>
        <authorList>
            <consortium name="The Broad Institute Genomics Platform"/>
            <consortium name="The Broad Institute Genome Sequencing Center for Infectious Disease"/>
            <person name="Wu L."/>
            <person name="Ma J."/>
        </authorList>
    </citation>
    <scope>NUCLEOTIDE SEQUENCE [LARGE SCALE GENOMIC DNA]</scope>
    <source>
        <strain evidence="4">JCM 18542</strain>
    </source>
</reference>
<dbReference type="EMBL" id="BAABKQ010000001">
    <property type="protein sequence ID" value="GAA4803736.1"/>
    <property type="molecule type" value="Genomic_DNA"/>
</dbReference>